<proteinExistence type="predicted"/>
<protein>
    <submittedName>
        <fullName evidence="1 2">Uncharacterized protein</fullName>
    </submittedName>
</protein>
<keyword evidence="3" id="KW-1185">Reference proteome</keyword>
<dbReference type="EnsemblMetazoa" id="ASIC018565-RA">
    <property type="protein sequence ID" value="ASIC018565-PA"/>
    <property type="gene ID" value="ASIC018565"/>
</dbReference>
<dbReference type="VEuPathDB" id="VectorBase:ASIC018565"/>
<name>A0A084WJY0_ANOSI</name>
<gene>
    <name evidence="1" type="ORF">ZHAS_00018565</name>
</gene>
<dbReference type="EMBL" id="ATLV01024082">
    <property type="status" value="NOT_ANNOTATED_CDS"/>
    <property type="molecule type" value="Genomic_DNA"/>
</dbReference>
<reference evidence="2" key="2">
    <citation type="submission" date="2020-05" db="UniProtKB">
        <authorList>
            <consortium name="EnsemblMetazoa"/>
        </authorList>
    </citation>
    <scope>IDENTIFICATION</scope>
</reference>
<reference evidence="1 3" key="1">
    <citation type="journal article" date="2014" name="BMC Genomics">
        <title>Genome sequence of Anopheles sinensis provides insight into genetics basis of mosquito competence for malaria parasites.</title>
        <authorList>
            <person name="Zhou D."/>
            <person name="Zhang D."/>
            <person name="Ding G."/>
            <person name="Shi L."/>
            <person name="Hou Q."/>
            <person name="Ye Y."/>
            <person name="Xu Y."/>
            <person name="Zhou H."/>
            <person name="Xiong C."/>
            <person name="Li S."/>
            <person name="Yu J."/>
            <person name="Hong S."/>
            <person name="Yu X."/>
            <person name="Zou P."/>
            <person name="Chen C."/>
            <person name="Chang X."/>
            <person name="Wang W."/>
            <person name="Lv Y."/>
            <person name="Sun Y."/>
            <person name="Ma L."/>
            <person name="Shen B."/>
            <person name="Zhu C."/>
        </authorList>
    </citation>
    <scope>NUCLEOTIDE SEQUENCE [LARGE SCALE GENOMIC DNA]</scope>
</reference>
<dbReference type="Proteomes" id="UP000030765">
    <property type="component" value="Unassembled WGS sequence"/>
</dbReference>
<dbReference type="EMBL" id="KE525348">
    <property type="protein sequence ID" value="KFB50524.1"/>
    <property type="molecule type" value="Genomic_DNA"/>
</dbReference>
<dbReference type="AlphaFoldDB" id="A0A084WJY0"/>
<evidence type="ECO:0000313" key="3">
    <source>
        <dbReference type="Proteomes" id="UP000030765"/>
    </source>
</evidence>
<evidence type="ECO:0000313" key="2">
    <source>
        <dbReference type="EnsemblMetazoa" id="ASIC018565-PA"/>
    </source>
</evidence>
<organism evidence="1">
    <name type="scientific">Anopheles sinensis</name>
    <name type="common">Mosquito</name>
    <dbReference type="NCBI Taxonomy" id="74873"/>
    <lineage>
        <taxon>Eukaryota</taxon>
        <taxon>Metazoa</taxon>
        <taxon>Ecdysozoa</taxon>
        <taxon>Arthropoda</taxon>
        <taxon>Hexapoda</taxon>
        <taxon>Insecta</taxon>
        <taxon>Pterygota</taxon>
        <taxon>Neoptera</taxon>
        <taxon>Endopterygota</taxon>
        <taxon>Diptera</taxon>
        <taxon>Nematocera</taxon>
        <taxon>Culicoidea</taxon>
        <taxon>Culicidae</taxon>
        <taxon>Anophelinae</taxon>
        <taxon>Anopheles</taxon>
    </lineage>
</organism>
<accession>A0A084WJY0</accession>
<evidence type="ECO:0000313" key="1">
    <source>
        <dbReference type="EMBL" id="KFB50524.1"/>
    </source>
</evidence>
<sequence length="125" mass="13762">MTRLVGRPPRQTLPAITINHLVYFFGGIPAVLHAWSPPGFAWLTAPSARYLQDVERPPGSELNKPPSELRSRTPFESVIVTQSVRRTRESQLKPLLVCCAISAPAPAEGLQYNCCGDGQPLSVRR</sequence>